<dbReference type="SMART" id="SM00997">
    <property type="entry name" value="AdoHcyase_NAD"/>
    <property type="match status" value="1"/>
</dbReference>
<dbReference type="AlphaFoldDB" id="A0A3M6VQ46"/>
<name>A0A3M6VQ46_9STRA</name>
<proteinExistence type="inferred from homology"/>
<dbReference type="GO" id="GO:0005829">
    <property type="term" value="C:cytosol"/>
    <property type="evidence" value="ECO:0007669"/>
    <property type="project" value="TreeGrafter"/>
</dbReference>
<dbReference type="EMBL" id="QKXF01000104">
    <property type="protein sequence ID" value="RQM17031.1"/>
    <property type="molecule type" value="Genomic_DNA"/>
</dbReference>
<dbReference type="PANTHER" id="PTHR23420">
    <property type="entry name" value="ADENOSYLHOMOCYSTEINASE"/>
    <property type="match status" value="1"/>
</dbReference>
<dbReference type="InterPro" id="IPR000043">
    <property type="entry name" value="Adenosylhomocysteinase-like"/>
</dbReference>
<dbReference type="InterPro" id="IPR036291">
    <property type="entry name" value="NAD(P)-bd_dom_sf"/>
</dbReference>
<evidence type="ECO:0000313" key="5">
    <source>
        <dbReference type="Proteomes" id="UP000282087"/>
    </source>
</evidence>
<evidence type="ECO:0000256" key="1">
    <source>
        <dbReference type="ARBA" id="ARBA00007122"/>
    </source>
</evidence>
<dbReference type="STRING" id="542832.A0A3M6VQ46"/>
<evidence type="ECO:0000259" key="2">
    <source>
        <dbReference type="SMART" id="SM00997"/>
    </source>
</evidence>
<reference evidence="5 6" key="1">
    <citation type="submission" date="2018-06" db="EMBL/GenBank/DDBJ databases">
        <title>Comparative genomics of downy mildews reveals potential adaptations to biotrophy.</title>
        <authorList>
            <person name="Fletcher K."/>
            <person name="Klosterman S.J."/>
            <person name="Derevnina L."/>
            <person name="Martin F."/>
            <person name="Koike S."/>
            <person name="Reyes Chin-Wo S."/>
            <person name="Mou B."/>
            <person name="Michelmore R."/>
        </authorList>
    </citation>
    <scope>NUCLEOTIDE SEQUENCE [LARGE SCALE GENOMIC DNA]</scope>
    <source>
        <strain evidence="4 6">R13</strain>
        <strain evidence="3 5">R14</strain>
    </source>
</reference>
<protein>
    <recommendedName>
        <fullName evidence="2">S-adenosyl-L-homocysteine hydrolase NAD binding domain-containing protein</fullName>
    </recommendedName>
</protein>
<comment type="caution">
    <text evidence="3">The sequence shown here is derived from an EMBL/GenBank/DDBJ whole genome shotgun (WGS) entry which is preliminary data.</text>
</comment>
<comment type="similarity">
    <text evidence="1">Belongs to the adenosylhomocysteinase family.</text>
</comment>
<feature type="domain" description="S-adenosyl-L-homocysteine hydrolase NAD binding" evidence="2">
    <location>
        <begin position="1"/>
        <end position="90"/>
    </location>
</feature>
<dbReference type="OrthoDB" id="10007170at2759"/>
<dbReference type="VEuPathDB" id="FungiDB:DD237_002070"/>
<dbReference type="Proteomes" id="UP000286097">
    <property type="component" value="Unassembled WGS sequence"/>
</dbReference>
<gene>
    <name evidence="4" type="ORF">DD237_002070</name>
    <name evidence="3" type="ORF">DD238_004661</name>
</gene>
<organism evidence="3 5">
    <name type="scientific">Peronospora effusa</name>
    <dbReference type="NCBI Taxonomy" id="542832"/>
    <lineage>
        <taxon>Eukaryota</taxon>
        <taxon>Sar</taxon>
        <taxon>Stramenopiles</taxon>
        <taxon>Oomycota</taxon>
        <taxon>Peronosporomycetes</taxon>
        <taxon>Peronosporales</taxon>
        <taxon>Peronosporaceae</taxon>
        <taxon>Peronospora</taxon>
    </lineage>
</organism>
<evidence type="ECO:0000313" key="4">
    <source>
        <dbReference type="EMBL" id="RQM17031.1"/>
    </source>
</evidence>
<evidence type="ECO:0000313" key="3">
    <source>
        <dbReference type="EMBL" id="RMX68422.1"/>
    </source>
</evidence>
<dbReference type="PANTHER" id="PTHR23420:SF0">
    <property type="entry name" value="ADENOSYLHOMOCYSTEINASE"/>
    <property type="match status" value="1"/>
</dbReference>
<accession>A0A3M6VQ46</accession>
<sequence>MRATDVMLASKRIVICGFGDVGKDSAQTMKAADAVVYVIVVDPICTLQSCMKGFQVVRLETVVSQVDIFITTTGNKDIIMAKDMLKMKKQ</sequence>
<keyword evidence="5" id="KW-1185">Reference proteome</keyword>
<dbReference type="GO" id="GO:0033353">
    <property type="term" value="P:S-adenosylmethionine cycle"/>
    <property type="evidence" value="ECO:0007669"/>
    <property type="project" value="TreeGrafter"/>
</dbReference>
<dbReference type="GO" id="GO:0004013">
    <property type="term" value="F:adenosylhomocysteinase activity"/>
    <property type="evidence" value="ECO:0007669"/>
    <property type="project" value="TreeGrafter"/>
</dbReference>
<dbReference type="SUPFAM" id="SSF51735">
    <property type="entry name" value="NAD(P)-binding Rossmann-fold domains"/>
    <property type="match status" value="1"/>
</dbReference>
<dbReference type="Pfam" id="PF00670">
    <property type="entry name" value="AdoHcyase_NAD"/>
    <property type="match status" value="1"/>
</dbReference>
<dbReference type="EMBL" id="QLLG01000071">
    <property type="protein sequence ID" value="RMX68422.1"/>
    <property type="molecule type" value="Genomic_DNA"/>
</dbReference>
<dbReference type="Proteomes" id="UP000282087">
    <property type="component" value="Unassembled WGS sequence"/>
</dbReference>
<dbReference type="Gene3D" id="3.40.50.720">
    <property type="entry name" value="NAD(P)-binding Rossmann-like Domain"/>
    <property type="match status" value="1"/>
</dbReference>
<dbReference type="InterPro" id="IPR015878">
    <property type="entry name" value="Ado_hCys_hydrolase_NAD-bd"/>
</dbReference>
<evidence type="ECO:0000313" key="6">
    <source>
        <dbReference type="Proteomes" id="UP000286097"/>
    </source>
</evidence>